<evidence type="ECO:0000256" key="7">
    <source>
        <dbReference type="ARBA" id="ARBA00023242"/>
    </source>
</evidence>
<reference evidence="13" key="1">
    <citation type="submission" date="2009-11" db="EMBL/GenBank/DDBJ databases">
        <title>The Mating Type Locus (MAT) and Sexual Reproduction of Cryptococcus heveanensis: Insights into the Evolution of Sex and Sex-Determining Chromosomal Regions in Fungi.</title>
        <authorList>
            <person name="Metin B."/>
            <person name="Findley K."/>
            <person name="Heitman J."/>
        </authorList>
    </citation>
    <scope>NUCLEOTIDE SEQUENCE</scope>
    <source>
        <strain evidence="13">CBS569</strain>
    </source>
</reference>
<organism evidence="13">
    <name type="scientific">Kwoniella heveanensis</name>
    <dbReference type="NCBI Taxonomy" id="89924"/>
    <lineage>
        <taxon>Eukaryota</taxon>
        <taxon>Fungi</taxon>
        <taxon>Dikarya</taxon>
        <taxon>Basidiomycota</taxon>
        <taxon>Agaricomycotina</taxon>
        <taxon>Tremellomycetes</taxon>
        <taxon>Tremellales</taxon>
        <taxon>Cryptococcaceae</taxon>
        <taxon>Kwoniella</taxon>
    </lineage>
</organism>
<keyword evidence="9 10" id="KW-0137">Centromere</keyword>
<evidence type="ECO:0000256" key="11">
    <source>
        <dbReference type="SAM" id="MobiDB-lite"/>
    </source>
</evidence>
<evidence type="ECO:0000256" key="10">
    <source>
        <dbReference type="RuleBase" id="RU368072"/>
    </source>
</evidence>
<dbReference type="GO" id="GO:0051315">
    <property type="term" value="P:attachment of mitotic spindle microtubules to kinetochore"/>
    <property type="evidence" value="ECO:0007669"/>
    <property type="project" value="UniProtKB-UniRule"/>
</dbReference>
<name>D2KCE1_9TREE</name>
<dbReference type="GO" id="GO:0005634">
    <property type="term" value="C:nucleus"/>
    <property type="evidence" value="ECO:0007669"/>
    <property type="project" value="UniProtKB-SubCell"/>
</dbReference>
<dbReference type="PANTHER" id="PTHR10643:SF2">
    <property type="entry name" value="KINETOCHORE PROTEIN NDC80 HOMOLOG"/>
    <property type="match status" value="1"/>
</dbReference>
<dbReference type="InterPro" id="IPR038273">
    <property type="entry name" value="Ndc80_sf"/>
</dbReference>
<evidence type="ECO:0000256" key="1">
    <source>
        <dbReference type="ARBA" id="ARBA00007050"/>
    </source>
</evidence>
<keyword evidence="7 10" id="KW-0539">Nucleus</keyword>
<keyword evidence="5 10" id="KW-0995">Kinetochore</keyword>
<feature type="region of interest" description="Disordered" evidence="11">
    <location>
        <begin position="23"/>
        <end position="73"/>
    </location>
</feature>
<comment type="subunit">
    <text evidence="10">Component of the NDC80 complex.</text>
</comment>
<keyword evidence="4 10" id="KW-0498">Mitosis</keyword>
<comment type="function">
    <text evidence="10">Acts as a component of the essential kinetochore-associated NDC80 complex, which is required for chromosome segregation and spindle checkpoint activity.</text>
</comment>
<evidence type="ECO:0000259" key="12">
    <source>
        <dbReference type="Pfam" id="PF03801"/>
    </source>
</evidence>
<comment type="subcellular location">
    <subcellularLocation>
        <location evidence="10">Chromosome</location>
        <location evidence="10">Centromere</location>
        <location evidence="10">Kinetochore</location>
    </subcellularLocation>
    <subcellularLocation>
        <location evidence="10">Nucleus</location>
    </subcellularLocation>
</comment>
<accession>D2KCE1</accession>
<gene>
    <name evidence="13" type="primary">CNE02670</name>
</gene>
<feature type="domain" description="Kinetochore protein Ndc80 CH" evidence="12">
    <location>
        <begin position="99"/>
        <end position="242"/>
    </location>
</feature>
<dbReference type="Gene3D" id="1.10.418.30">
    <property type="entry name" value="Ncd80 complex, Ncd80 subunit"/>
    <property type="match status" value="1"/>
</dbReference>
<dbReference type="Pfam" id="PF03801">
    <property type="entry name" value="Ndc80_HEC"/>
    <property type="match status" value="1"/>
</dbReference>
<feature type="region of interest" description="Disordered" evidence="11">
    <location>
        <begin position="101"/>
        <end position="126"/>
    </location>
</feature>
<evidence type="ECO:0000256" key="6">
    <source>
        <dbReference type="ARBA" id="ARBA00023054"/>
    </source>
</evidence>
<evidence type="ECO:0000256" key="5">
    <source>
        <dbReference type="ARBA" id="ARBA00022838"/>
    </source>
</evidence>
<keyword evidence="3 10" id="KW-0132">Cell division</keyword>
<keyword evidence="8 10" id="KW-0131">Cell cycle</keyword>
<evidence type="ECO:0000256" key="9">
    <source>
        <dbReference type="ARBA" id="ARBA00023328"/>
    </source>
</evidence>
<keyword evidence="6" id="KW-0175">Coiled coil</keyword>
<dbReference type="InterPro" id="IPR055260">
    <property type="entry name" value="Ndc80_CH"/>
</dbReference>
<dbReference type="InterPro" id="IPR005550">
    <property type="entry name" value="Kinetochore_Ndc80"/>
</dbReference>
<dbReference type="PANTHER" id="PTHR10643">
    <property type="entry name" value="KINETOCHORE PROTEIN NDC80"/>
    <property type="match status" value="1"/>
</dbReference>
<feature type="compositionally biased region" description="Polar residues" evidence="11">
    <location>
        <begin position="29"/>
        <end position="47"/>
    </location>
</feature>
<dbReference type="GO" id="GO:0051301">
    <property type="term" value="P:cell division"/>
    <property type="evidence" value="ECO:0007669"/>
    <property type="project" value="UniProtKB-UniRule"/>
</dbReference>
<evidence type="ECO:0000256" key="8">
    <source>
        <dbReference type="ARBA" id="ARBA00023306"/>
    </source>
</evidence>
<dbReference type="EMBL" id="GU205379">
    <property type="protein sequence ID" value="ACZ81459.1"/>
    <property type="molecule type" value="Genomic_DNA"/>
</dbReference>
<evidence type="ECO:0000313" key="13">
    <source>
        <dbReference type="EMBL" id="ACZ81459.1"/>
    </source>
</evidence>
<dbReference type="AlphaFoldDB" id="D2KCE1"/>
<evidence type="ECO:0000256" key="4">
    <source>
        <dbReference type="ARBA" id="ARBA00022776"/>
    </source>
</evidence>
<dbReference type="GO" id="GO:0031262">
    <property type="term" value="C:Ndc80 complex"/>
    <property type="evidence" value="ECO:0007669"/>
    <property type="project" value="UniProtKB-UniRule"/>
</dbReference>
<evidence type="ECO:0000256" key="2">
    <source>
        <dbReference type="ARBA" id="ARBA00022454"/>
    </source>
</evidence>
<comment type="similarity">
    <text evidence="1 10">Belongs to the NDC80/HEC1 family.</text>
</comment>
<proteinExistence type="inferred from homology"/>
<sequence>MTDPTATSSLPVAAAKKHNMRLGIPRPSTAFSTAQLPGNNQLASRSGNGLIAPRQLPSATQDGSAAPGQASRRTTMITSRGIDGRESVMGVGRGDIRIRSSVFPAPGQGRPSLASGMHPSSIVRDPRPVRDKAFQNSCVKTIGEYLAAVRYPGSMTPKTLVSPTAKEFHDIFRFLVNDVINVGMVWGKKFDDDANTVLKDLRYPSMESFTKTSFTAPGSPQSWPNLLAMLNWLVELCKAHDNWNDSDCTSDPVLMSWEDLPLDYPNLEDRLLWNFACKTYDQWFNGAIEEFSEAEQELENIYGKLVTHYGLELMCESGRMMTTSSKEREKLEMAVQKRDVELHQLQAQEPPLKKIEDEYVQLMSDKTKFIAFIDLHRQKAEKTRQAILKVRAGISGQEEELESQRSDLARIESAVNAQNLSPDEVNKMNHDRDTLIRHLDELRIKIAEVSQSSYDQELMVTKCMDRFESLHADYTSFAHQIGLLSEPRDGSTVQPDDINYHLDFDLGGEGLEDLRTIGSRMRTSVWQGLQARRETYRQRALELSNDAITLDDIHDRIGQQVDRRKEEAANLEVKLRMTHEKAEAAQTKLGLDNVNTNEIIVQLETEVTNMLAASQQGVLTVQSQLESTRIAFKELRHRSALLKDAITVQVGEHIDMILKAKQHALNSLRSIRALADAQ</sequence>
<protein>
    <recommendedName>
        <fullName evidence="10">Kinetochore protein NDC80</fullName>
    </recommendedName>
</protein>
<evidence type="ECO:0000256" key="3">
    <source>
        <dbReference type="ARBA" id="ARBA00022618"/>
    </source>
</evidence>
<keyword evidence="2 10" id="KW-0158">Chromosome</keyword>
<dbReference type="VEuPathDB" id="FungiDB:I317_04332"/>